<evidence type="ECO:0000256" key="1">
    <source>
        <dbReference type="SAM" id="Phobius"/>
    </source>
</evidence>
<accession>A0A9E8ML77</accession>
<feature type="transmembrane region" description="Helical" evidence="1">
    <location>
        <begin position="39"/>
        <end position="59"/>
    </location>
</feature>
<dbReference type="InterPro" id="IPR052712">
    <property type="entry name" value="Acid_resist_chaperone_HdeD"/>
</dbReference>
<protein>
    <submittedName>
        <fullName evidence="2">DUF308 domain-containing protein</fullName>
    </submittedName>
</protein>
<keyword evidence="3" id="KW-1185">Reference proteome</keyword>
<dbReference type="InterPro" id="IPR005325">
    <property type="entry name" value="DUF308_memb"/>
</dbReference>
<evidence type="ECO:0000313" key="3">
    <source>
        <dbReference type="Proteomes" id="UP001164706"/>
    </source>
</evidence>
<proteinExistence type="predicted"/>
<gene>
    <name evidence="2" type="ORF">OVN18_00635</name>
</gene>
<keyword evidence="1" id="KW-0472">Membrane</keyword>
<evidence type="ECO:0000313" key="2">
    <source>
        <dbReference type="EMBL" id="WAB81566.1"/>
    </source>
</evidence>
<reference evidence="2" key="1">
    <citation type="submission" date="2022-11" db="EMBL/GenBank/DDBJ databases">
        <title>Description of Microcella daejonensis nov. sp, isolated from riverside soil.</title>
        <authorList>
            <person name="Molina K.M."/>
            <person name="Kim S.B."/>
        </authorList>
    </citation>
    <scope>NUCLEOTIDE SEQUENCE</scope>
    <source>
        <strain evidence="2">MMS21-STM12</strain>
    </source>
</reference>
<feature type="transmembrane region" description="Helical" evidence="1">
    <location>
        <begin position="71"/>
        <end position="91"/>
    </location>
</feature>
<dbReference type="Pfam" id="PF03729">
    <property type="entry name" value="DUF308"/>
    <property type="match status" value="1"/>
</dbReference>
<dbReference type="EMBL" id="CP113089">
    <property type="protein sequence ID" value="WAB81566.1"/>
    <property type="molecule type" value="Genomic_DNA"/>
</dbReference>
<dbReference type="AlphaFoldDB" id="A0A9E8ML77"/>
<dbReference type="GO" id="GO:0005886">
    <property type="term" value="C:plasma membrane"/>
    <property type="evidence" value="ECO:0007669"/>
    <property type="project" value="TreeGrafter"/>
</dbReference>
<keyword evidence="1" id="KW-0812">Transmembrane</keyword>
<dbReference type="RefSeq" id="WP_267781331.1">
    <property type="nucleotide sequence ID" value="NZ_CP113089.1"/>
</dbReference>
<dbReference type="PANTHER" id="PTHR34989:SF1">
    <property type="entry name" value="PROTEIN HDED"/>
    <property type="match status" value="1"/>
</dbReference>
<dbReference type="PANTHER" id="PTHR34989">
    <property type="entry name" value="PROTEIN HDED"/>
    <property type="match status" value="1"/>
</dbReference>
<feature type="transmembrane region" description="Helical" evidence="1">
    <location>
        <begin position="97"/>
        <end position="116"/>
    </location>
</feature>
<feature type="transmembrane region" description="Helical" evidence="1">
    <location>
        <begin position="128"/>
        <end position="146"/>
    </location>
</feature>
<dbReference type="Proteomes" id="UP001164706">
    <property type="component" value="Chromosome"/>
</dbReference>
<feature type="transmembrane region" description="Helical" evidence="1">
    <location>
        <begin position="152"/>
        <end position="176"/>
    </location>
</feature>
<keyword evidence="1" id="KW-1133">Transmembrane helix</keyword>
<organism evidence="2 3">
    <name type="scientific">Microcella daejeonensis</name>
    <dbReference type="NCBI Taxonomy" id="2994971"/>
    <lineage>
        <taxon>Bacteria</taxon>
        <taxon>Bacillati</taxon>
        <taxon>Actinomycetota</taxon>
        <taxon>Actinomycetes</taxon>
        <taxon>Micrococcales</taxon>
        <taxon>Microbacteriaceae</taxon>
        <taxon>Microcella</taxon>
    </lineage>
</organism>
<dbReference type="KEGG" id="mdb:OVN18_00635"/>
<name>A0A9E8ML77_9MICO</name>
<sequence length="182" mass="18482">MTDAPSAPTRTARPALLLSGLAAVALGLAALVWPERSLLVIGVLFGVFLILTGALRLVTALRTPLPGVLRGFVAVLGALVLAAGVLTLVNPFDGLEVLAYVIGIAWIADGVAGLFGGMPDADLVPRGLAVASCAVSILGGIAILLLPGIAIAGFLLLGAILLLLSGVLLVLVWVLMRRRARA</sequence>
<feature type="transmembrane region" description="Helical" evidence="1">
    <location>
        <begin position="12"/>
        <end position="33"/>
    </location>
</feature>